<feature type="transmembrane region" description="Helical" evidence="1">
    <location>
        <begin position="40"/>
        <end position="61"/>
    </location>
</feature>
<sequence>MMYVYVITRKTSEQVAPKYGYTETKQQMSQRAMLQSHMRILMLPKLLLSGLTTRIFMVVLLEFL</sequence>
<accession>A0A2P2J4R1</accession>
<name>A0A2P2J4R1_RHIMU</name>
<dbReference type="EMBL" id="GGEC01008000">
    <property type="protein sequence ID" value="MBW88483.1"/>
    <property type="molecule type" value="Transcribed_RNA"/>
</dbReference>
<protein>
    <submittedName>
        <fullName evidence="2">Uncharacterized protein</fullName>
    </submittedName>
</protein>
<evidence type="ECO:0000256" key="1">
    <source>
        <dbReference type="SAM" id="Phobius"/>
    </source>
</evidence>
<proteinExistence type="predicted"/>
<keyword evidence="1" id="KW-1133">Transmembrane helix</keyword>
<evidence type="ECO:0000313" key="2">
    <source>
        <dbReference type="EMBL" id="MBW88483.1"/>
    </source>
</evidence>
<organism evidence="2">
    <name type="scientific">Rhizophora mucronata</name>
    <name type="common">Asiatic mangrove</name>
    <dbReference type="NCBI Taxonomy" id="61149"/>
    <lineage>
        <taxon>Eukaryota</taxon>
        <taxon>Viridiplantae</taxon>
        <taxon>Streptophyta</taxon>
        <taxon>Embryophyta</taxon>
        <taxon>Tracheophyta</taxon>
        <taxon>Spermatophyta</taxon>
        <taxon>Magnoliopsida</taxon>
        <taxon>eudicotyledons</taxon>
        <taxon>Gunneridae</taxon>
        <taxon>Pentapetalae</taxon>
        <taxon>rosids</taxon>
        <taxon>fabids</taxon>
        <taxon>Malpighiales</taxon>
        <taxon>Rhizophoraceae</taxon>
        <taxon>Rhizophora</taxon>
    </lineage>
</organism>
<dbReference type="AlphaFoldDB" id="A0A2P2J4R1"/>
<keyword evidence="1" id="KW-0812">Transmembrane</keyword>
<reference evidence="2" key="1">
    <citation type="submission" date="2018-02" db="EMBL/GenBank/DDBJ databases">
        <title>Rhizophora mucronata_Transcriptome.</title>
        <authorList>
            <person name="Meera S.P."/>
            <person name="Sreeshan A."/>
            <person name="Augustine A."/>
        </authorList>
    </citation>
    <scope>NUCLEOTIDE SEQUENCE</scope>
    <source>
        <tissue evidence="2">Leaf</tissue>
    </source>
</reference>
<keyword evidence="1" id="KW-0472">Membrane</keyword>